<dbReference type="RefSeq" id="WP_089908739.1">
    <property type="nucleotide sequence ID" value="NZ_FOFV01000001.1"/>
</dbReference>
<name>A0A1H9BFP8_9PSEU</name>
<proteinExistence type="predicted"/>
<accession>A0A1H9BFP8</accession>
<reference evidence="4" key="1">
    <citation type="submission" date="2016-10" db="EMBL/GenBank/DDBJ databases">
        <authorList>
            <person name="Varghese N."/>
            <person name="Submissions S."/>
        </authorList>
    </citation>
    <scope>NUCLEOTIDE SEQUENCE [LARGE SCALE GENOMIC DNA]</scope>
    <source>
        <strain evidence="4">DSM 44437</strain>
    </source>
</reference>
<dbReference type="OrthoDB" id="3635048at2"/>
<dbReference type="STRING" id="65499.SAMN04488000_101515"/>
<protein>
    <submittedName>
        <fullName evidence="3">Uncharacterized protein</fullName>
    </submittedName>
</protein>
<dbReference type="Proteomes" id="UP000199503">
    <property type="component" value="Unassembled WGS sequence"/>
</dbReference>
<evidence type="ECO:0000313" key="3">
    <source>
        <dbReference type="EMBL" id="SEP87463.1"/>
    </source>
</evidence>
<sequence>MSTTESASPAHAPEPSQEPAPKKSSIGKRILTYVVGLVVVGAAFYAFNYFTSDVAQAKVGDCAAVTGTSTSPEYKQVDCGAAEANYVVGKAGGTSEVCGDGYDEYTQTQRRGPKTKLCLAPVLAEGKCYAENTGGIGVKAVECGESAAFKVTKVVKDAAAPQCAEGEQPQSFPEAKLQYCLGAAA</sequence>
<dbReference type="AlphaFoldDB" id="A0A1H9BFP8"/>
<organism evidence="3 4">
    <name type="scientific">Lentzea albida</name>
    <dbReference type="NCBI Taxonomy" id="65499"/>
    <lineage>
        <taxon>Bacteria</taxon>
        <taxon>Bacillati</taxon>
        <taxon>Actinomycetota</taxon>
        <taxon>Actinomycetes</taxon>
        <taxon>Pseudonocardiales</taxon>
        <taxon>Pseudonocardiaceae</taxon>
        <taxon>Lentzea</taxon>
    </lineage>
</organism>
<keyword evidence="4" id="KW-1185">Reference proteome</keyword>
<feature type="region of interest" description="Disordered" evidence="1">
    <location>
        <begin position="1"/>
        <end position="23"/>
    </location>
</feature>
<keyword evidence="2" id="KW-0472">Membrane</keyword>
<dbReference type="EMBL" id="FOFV01000001">
    <property type="protein sequence ID" value="SEP87463.1"/>
    <property type="molecule type" value="Genomic_DNA"/>
</dbReference>
<keyword evidence="2" id="KW-0812">Transmembrane</keyword>
<evidence type="ECO:0000256" key="2">
    <source>
        <dbReference type="SAM" id="Phobius"/>
    </source>
</evidence>
<gene>
    <name evidence="3" type="ORF">SAMN04488000_101515</name>
</gene>
<feature type="transmembrane region" description="Helical" evidence="2">
    <location>
        <begin position="30"/>
        <end position="50"/>
    </location>
</feature>
<evidence type="ECO:0000256" key="1">
    <source>
        <dbReference type="SAM" id="MobiDB-lite"/>
    </source>
</evidence>
<keyword evidence="2" id="KW-1133">Transmembrane helix</keyword>
<evidence type="ECO:0000313" key="4">
    <source>
        <dbReference type="Proteomes" id="UP000199503"/>
    </source>
</evidence>